<dbReference type="EMBL" id="UINC01057889">
    <property type="protein sequence ID" value="SVB79543.1"/>
    <property type="molecule type" value="Genomic_DNA"/>
</dbReference>
<gene>
    <name evidence="1" type="ORF">METZ01_LOCUS232397</name>
</gene>
<proteinExistence type="predicted"/>
<organism evidence="1">
    <name type="scientific">marine metagenome</name>
    <dbReference type="NCBI Taxonomy" id="408172"/>
    <lineage>
        <taxon>unclassified sequences</taxon>
        <taxon>metagenomes</taxon>
        <taxon>ecological metagenomes</taxon>
    </lineage>
</organism>
<reference evidence="1" key="1">
    <citation type="submission" date="2018-05" db="EMBL/GenBank/DDBJ databases">
        <authorList>
            <person name="Lanie J.A."/>
            <person name="Ng W.-L."/>
            <person name="Kazmierczak K.M."/>
            <person name="Andrzejewski T.M."/>
            <person name="Davidsen T.M."/>
            <person name="Wayne K.J."/>
            <person name="Tettelin H."/>
            <person name="Glass J.I."/>
            <person name="Rusch D."/>
            <person name="Podicherti R."/>
            <person name="Tsui H.-C.T."/>
            <person name="Winkler M.E."/>
        </authorList>
    </citation>
    <scope>NUCLEOTIDE SEQUENCE</scope>
</reference>
<accession>A0A382GYB3</accession>
<protein>
    <submittedName>
        <fullName evidence="1">Uncharacterized protein</fullName>
    </submittedName>
</protein>
<feature type="non-terminal residue" evidence="1">
    <location>
        <position position="239"/>
    </location>
</feature>
<evidence type="ECO:0000313" key="1">
    <source>
        <dbReference type="EMBL" id="SVB79543.1"/>
    </source>
</evidence>
<dbReference type="AlphaFoldDB" id="A0A382GYB3"/>
<name>A0A382GYB3_9ZZZZ</name>
<sequence>MNSRIFIRHTFTAYSYSKLTDPLDTGFRSLRRYSPSLPFLAHDLPELRVPLPRGVRGRLRRPDECVYKQVGGVFGADRVADSARPTYLVMVWPVSASRQQKAVEPAPKCRLRSAFRQKLCPVCCSVVWAALRGHLVRRGSGRDHRHRSPGTKQFVSQSLSKACANTQRNLVTCYKTNTLQGFEKNLYETTAGRCYPGSAINREFRFVPNLRAAKKSIRKNLVRRDRNKHITSTMRSAIK</sequence>